<evidence type="ECO:0000313" key="3">
    <source>
        <dbReference type="Proteomes" id="UP000316331"/>
    </source>
</evidence>
<dbReference type="OrthoDB" id="1495671at2"/>
<evidence type="ECO:0000259" key="1">
    <source>
        <dbReference type="Pfam" id="PF23621"/>
    </source>
</evidence>
<sequence>MADFAFTDYSGKEFIIRLTNEQRIEEARRILSGEEQMSVHVMGRIRKQTVDYNPGWSFYLDPDTITFFTMAIEVCDAAINYVEDHLDEACGAFLPGCFWCPWSSKLTREIR</sequence>
<dbReference type="Proteomes" id="UP000316331">
    <property type="component" value="Unassembled WGS sequence"/>
</dbReference>
<feature type="domain" description="BP74 N-terminal" evidence="1">
    <location>
        <begin position="2"/>
        <end position="110"/>
    </location>
</feature>
<keyword evidence="3" id="KW-1185">Reference proteome</keyword>
<gene>
    <name evidence="2" type="ORF">FB390_1092</name>
</gene>
<dbReference type="PANTHER" id="PTHR35883:SF1">
    <property type="entry name" value="CALMODULIN-BINDING PROTEIN CAM-BP15-RELATED"/>
    <property type="match status" value="1"/>
</dbReference>
<dbReference type="InterPro" id="IPR053344">
    <property type="entry name" value="cAMP-inducible_BP74-like"/>
</dbReference>
<dbReference type="PANTHER" id="PTHR35883">
    <property type="entry name" value="CYCLIC AMP-INDUCIBLE PROTEIN BP74-RELATED"/>
    <property type="match status" value="1"/>
</dbReference>
<dbReference type="AlphaFoldDB" id="A0A543F6P1"/>
<organism evidence="2 3">
    <name type="scientific">Nocardia bhagyanarayanae</name>
    <dbReference type="NCBI Taxonomy" id="1215925"/>
    <lineage>
        <taxon>Bacteria</taxon>
        <taxon>Bacillati</taxon>
        <taxon>Actinomycetota</taxon>
        <taxon>Actinomycetes</taxon>
        <taxon>Mycobacteriales</taxon>
        <taxon>Nocardiaceae</taxon>
        <taxon>Nocardia</taxon>
    </lineage>
</organism>
<comment type="caution">
    <text evidence="2">The sequence shown here is derived from an EMBL/GenBank/DDBJ whole genome shotgun (WGS) entry which is preliminary data.</text>
</comment>
<dbReference type="RefSeq" id="WP_141807952.1">
    <property type="nucleotide sequence ID" value="NZ_VFPG01000001.1"/>
</dbReference>
<reference evidence="2 3" key="1">
    <citation type="submission" date="2019-06" db="EMBL/GenBank/DDBJ databases">
        <title>Sequencing the genomes of 1000 actinobacteria strains.</title>
        <authorList>
            <person name="Klenk H.-P."/>
        </authorList>
    </citation>
    <scope>NUCLEOTIDE SEQUENCE [LARGE SCALE GENOMIC DNA]</scope>
    <source>
        <strain evidence="2 3">DSM 103495</strain>
    </source>
</reference>
<proteinExistence type="predicted"/>
<protein>
    <recommendedName>
        <fullName evidence="1">BP74 N-terminal domain-containing protein</fullName>
    </recommendedName>
</protein>
<accession>A0A543F6P1</accession>
<name>A0A543F6P1_9NOCA</name>
<evidence type="ECO:0000313" key="2">
    <source>
        <dbReference type="EMBL" id="TQM29489.1"/>
    </source>
</evidence>
<dbReference type="Pfam" id="PF23621">
    <property type="entry name" value="BP74_N"/>
    <property type="match status" value="1"/>
</dbReference>
<dbReference type="InterPro" id="IPR056422">
    <property type="entry name" value="BP74_N"/>
</dbReference>
<dbReference type="EMBL" id="VFPG01000001">
    <property type="protein sequence ID" value="TQM29489.1"/>
    <property type="molecule type" value="Genomic_DNA"/>
</dbReference>